<evidence type="ECO:0000256" key="2">
    <source>
        <dbReference type="ARBA" id="ARBA00022723"/>
    </source>
</evidence>
<protein>
    <recommendedName>
        <fullName evidence="4 5">Phosphopentomutase</fullName>
        <ecNumber evidence="4 5">5.4.2.7</ecNumber>
    </recommendedName>
    <alternativeName>
        <fullName evidence="4">Phosphodeoxyribomutase</fullName>
    </alternativeName>
</protein>
<comment type="cofactor">
    <cofactor evidence="4">
        <name>Mn(2+)</name>
        <dbReference type="ChEBI" id="CHEBI:29035"/>
    </cofactor>
    <text evidence="4">Binds 2 manganese ions.</text>
</comment>
<dbReference type="EMBL" id="JBHSDU010000003">
    <property type="protein sequence ID" value="MFC4308882.1"/>
    <property type="molecule type" value="Genomic_DNA"/>
</dbReference>
<reference evidence="8" key="1">
    <citation type="journal article" date="2019" name="Int. J. Syst. Evol. Microbiol.">
        <title>The Global Catalogue of Microorganisms (GCM) 10K type strain sequencing project: providing services to taxonomists for standard genome sequencing and annotation.</title>
        <authorList>
            <consortium name="The Broad Institute Genomics Platform"/>
            <consortium name="The Broad Institute Genome Sequencing Center for Infectious Disease"/>
            <person name="Wu L."/>
            <person name="Ma J."/>
        </authorList>
    </citation>
    <scope>NUCLEOTIDE SEQUENCE [LARGE SCALE GENOMIC DNA]</scope>
    <source>
        <strain evidence="8">CGMCC 1.10759</strain>
    </source>
</reference>
<evidence type="ECO:0000256" key="4">
    <source>
        <dbReference type="HAMAP-Rule" id="MF_00740"/>
    </source>
</evidence>
<keyword evidence="3 4" id="KW-0464">Manganese</keyword>
<comment type="pathway">
    <text evidence="4">Carbohydrate degradation; 2-deoxy-D-ribose 1-phosphate degradation; D-glyceraldehyde 3-phosphate and acetaldehyde from 2-deoxy-alpha-D-ribose 1-phosphate: step 1/2.</text>
</comment>
<feature type="binding site" evidence="4">
    <location>
        <position position="309"/>
    </location>
    <ligand>
        <name>Mn(2+)</name>
        <dbReference type="ChEBI" id="CHEBI:29035"/>
        <label>2</label>
    </ligand>
</feature>
<comment type="similarity">
    <text evidence="1 4">Belongs to the phosphopentomutase family.</text>
</comment>
<gene>
    <name evidence="4" type="primary">deoB</name>
    <name evidence="7" type="ORF">ACFPN2_07295</name>
</gene>
<evidence type="ECO:0000256" key="5">
    <source>
        <dbReference type="NCBIfam" id="TIGR01696"/>
    </source>
</evidence>
<dbReference type="NCBIfam" id="TIGR01696">
    <property type="entry name" value="deoB"/>
    <property type="match status" value="1"/>
</dbReference>
<dbReference type="Pfam" id="PF01676">
    <property type="entry name" value="Metalloenzyme"/>
    <property type="match status" value="1"/>
</dbReference>
<feature type="binding site" evidence="4">
    <location>
        <position position="346"/>
    </location>
    <ligand>
        <name>Mn(2+)</name>
        <dbReference type="ChEBI" id="CHEBI:29035"/>
        <label>1</label>
    </ligand>
</feature>
<evidence type="ECO:0000256" key="3">
    <source>
        <dbReference type="ARBA" id="ARBA00023211"/>
    </source>
</evidence>
<feature type="binding site" evidence="4">
    <location>
        <position position="10"/>
    </location>
    <ligand>
        <name>Mn(2+)</name>
        <dbReference type="ChEBI" id="CHEBI:29035"/>
        <label>1</label>
    </ligand>
</feature>
<dbReference type="CDD" id="cd16009">
    <property type="entry name" value="PPM"/>
    <property type="match status" value="1"/>
</dbReference>
<dbReference type="NCBIfam" id="NF003766">
    <property type="entry name" value="PRK05362.1"/>
    <property type="match status" value="1"/>
</dbReference>
<sequence>MSRAFIIVLDSLGVGGAPDAGRYGDSGSDTLGHIAQRCADGDADRSGLRHGALHVPNLCSLGLGECCRVATGMMAPGLETSAWRQGHAGAAAEVSTGKDSQSGHWEIAGSPVDFEWGYFPRTEPCFPNTLIEALCERGSFDGVLGNRHASGTQIIAELGDEHLRTGWPICYTSADSVFQIAAHEQHFGLERLYRTCEVARELLDEMCVGRVIARPFVTTGKGYQRTSNRRDYGVPPPFPTLLSRARDIDREVVSVGKIGDLFCHTATGRELKGKDNDSVFDQAVAAMRHLGEGGLMFVNLVDFDTLYGHRRDVPGYAAALETFDSRLPEFMQQLDDGDLVIITGDHGCDPTWPGSDHTRECVPVLAFGPNLEIEGESRRSLGRRASFADMGATVARHLRLPRGGHGQSF</sequence>
<dbReference type="InterPro" id="IPR006124">
    <property type="entry name" value="Metalloenzyme"/>
</dbReference>
<comment type="catalytic activity">
    <reaction evidence="4">
        <text>2-deoxy-alpha-D-ribose 1-phosphate = 2-deoxy-D-ribose 5-phosphate</text>
        <dbReference type="Rhea" id="RHEA:27658"/>
        <dbReference type="ChEBI" id="CHEBI:57259"/>
        <dbReference type="ChEBI" id="CHEBI:62877"/>
        <dbReference type="EC" id="5.4.2.7"/>
    </reaction>
</comment>
<dbReference type="PIRSF" id="PIRSF001491">
    <property type="entry name" value="Ppentomutase"/>
    <property type="match status" value="1"/>
</dbReference>
<dbReference type="EC" id="5.4.2.7" evidence="4 5"/>
<dbReference type="InterPro" id="IPR010045">
    <property type="entry name" value="DeoB"/>
</dbReference>
<feature type="binding site" evidence="4">
    <location>
        <position position="357"/>
    </location>
    <ligand>
        <name>Mn(2+)</name>
        <dbReference type="ChEBI" id="CHEBI:29035"/>
        <label>2</label>
    </ligand>
</feature>
<keyword evidence="2 4" id="KW-0479">Metal-binding</keyword>
<organism evidence="7 8">
    <name type="scientific">Steroidobacter flavus</name>
    <dbReference type="NCBI Taxonomy" id="1842136"/>
    <lineage>
        <taxon>Bacteria</taxon>
        <taxon>Pseudomonadati</taxon>
        <taxon>Pseudomonadota</taxon>
        <taxon>Gammaproteobacteria</taxon>
        <taxon>Steroidobacterales</taxon>
        <taxon>Steroidobacteraceae</taxon>
        <taxon>Steroidobacter</taxon>
    </lineage>
</organism>
<dbReference type="RefSeq" id="WP_380595955.1">
    <property type="nucleotide sequence ID" value="NZ_JBHSDU010000003.1"/>
</dbReference>
<comment type="subcellular location">
    <subcellularLocation>
        <location evidence="4">Cytoplasm</location>
    </subcellularLocation>
</comment>
<feature type="binding site" evidence="4">
    <location>
        <position position="304"/>
    </location>
    <ligand>
        <name>Mn(2+)</name>
        <dbReference type="ChEBI" id="CHEBI:29035"/>
        <label>2</label>
    </ligand>
</feature>
<keyword evidence="4 7" id="KW-0413">Isomerase</keyword>
<evidence type="ECO:0000259" key="6">
    <source>
        <dbReference type="Pfam" id="PF01676"/>
    </source>
</evidence>
<dbReference type="SUPFAM" id="SSF143856">
    <property type="entry name" value="DeoB insert domain-like"/>
    <property type="match status" value="1"/>
</dbReference>
<dbReference type="GO" id="GO:0008973">
    <property type="term" value="F:phosphopentomutase activity"/>
    <property type="evidence" value="ECO:0007669"/>
    <property type="project" value="UniProtKB-EC"/>
</dbReference>
<evidence type="ECO:0000313" key="8">
    <source>
        <dbReference type="Proteomes" id="UP001595904"/>
    </source>
</evidence>
<keyword evidence="4" id="KW-0963">Cytoplasm</keyword>
<dbReference type="PANTHER" id="PTHR21110">
    <property type="entry name" value="PHOSPHOPENTOMUTASE"/>
    <property type="match status" value="1"/>
</dbReference>
<dbReference type="InterPro" id="IPR024052">
    <property type="entry name" value="Phosphopentomutase_DeoB_cap_sf"/>
</dbReference>
<evidence type="ECO:0000256" key="1">
    <source>
        <dbReference type="ARBA" id="ARBA00010373"/>
    </source>
</evidence>
<dbReference type="SUPFAM" id="SSF53649">
    <property type="entry name" value="Alkaline phosphatase-like"/>
    <property type="match status" value="1"/>
</dbReference>
<dbReference type="PANTHER" id="PTHR21110:SF0">
    <property type="entry name" value="PHOSPHOPENTOMUTASE"/>
    <property type="match status" value="1"/>
</dbReference>
<comment type="catalytic activity">
    <reaction evidence="4">
        <text>alpha-D-ribose 1-phosphate = D-ribose 5-phosphate</text>
        <dbReference type="Rhea" id="RHEA:18793"/>
        <dbReference type="ChEBI" id="CHEBI:57720"/>
        <dbReference type="ChEBI" id="CHEBI:78346"/>
        <dbReference type="EC" id="5.4.2.7"/>
    </reaction>
</comment>
<evidence type="ECO:0000313" key="7">
    <source>
        <dbReference type="EMBL" id="MFC4308882.1"/>
    </source>
</evidence>
<dbReference type="Gene3D" id="3.40.720.10">
    <property type="entry name" value="Alkaline Phosphatase, subunit A"/>
    <property type="match status" value="1"/>
</dbReference>
<proteinExistence type="inferred from homology"/>
<dbReference type="HAMAP" id="MF_00740">
    <property type="entry name" value="Phosphopentomut"/>
    <property type="match status" value="1"/>
</dbReference>
<comment type="caution">
    <text evidence="7">The sequence shown here is derived from an EMBL/GenBank/DDBJ whole genome shotgun (WGS) entry which is preliminary data.</text>
</comment>
<dbReference type="InterPro" id="IPR017850">
    <property type="entry name" value="Alkaline_phosphatase_core_sf"/>
</dbReference>
<comment type="function">
    <text evidence="4">Isomerase that catalyzes the conversion of deoxy-ribose 1-phosphate (dRib-1-P) and ribose 1-phosphate (Rib-1-P) to deoxy-ribose 5-phosphate (dRib-5-P) and ribose 5-phosphate (Rib-5-P), respectively.</text>
</comment>
<dbReference type="Gene3D" id="3.30.70.1250">
    <property type="entry name" value="Phosphopentomutase"/>
    <property type="match status" value="1"/>
</dbReference>
<feature type="domain" description="Metalloenzyme" evidence="6">
    <location>
        <begin position="3"/>
        <end position="400"/>
    </location>
</feature>
<keyword evidence="8" id="KW-1185">Reference proteome</keyword>
<name>A0ABV8SPL4_9GAMM</name>
<dbReference type="Proteomes" id="UP001595904">
    <property type="component" value="Unassembled WGS sequence"/>
</dbReference>
<accession>A0ABV8SPL4</accession>
<feature type="binding site" evidence="4">
    <location>
        <position position="345"/>
    </location>
    <ligand>
        <name>Mn(2+)</name>
        <dbReference type="ChEBI" id="CHEBI:29035"/>
        <label>1</label>
    </ligand>
</feature>